<keyword evidence="2" id="KW-0396">Initiation factor</keyword>
<proteinExistence type="predicted"/>
<sequence length="70" mass="7968">MNNAQVRIYELSKELSLDNRELVAICDKLNIAVKSYSSNISEFDAGRIRLAAEKFAPNPDFSRGRKKHLD</sequence>
<feature type="domain" description="Translation initiation factor IF-2 N-terminal" evidence="1">
    <location>
        <begin position="5"/>
        <end position="48"/>
    </location>
</feature>
<dbReference type="InterPro" id="IPR006847">
    <property type="entry name" value="IF2_N"/>
</dbReference>
<dbReference type="Gene3D" id="1.10.10.2480">
    <property type="match status" value="1"/>
</dbReference>
<keyword evidence="2" id="KW-0648">Protein biosynthesis</keyword>
<name>A0ABR8K4A5_9NOSO</name>
<gene>
    <name evidence="2" type="ORF">H6H03_03920</name>
</gene>
<evidence type="ECO:0000313" key="3">
    <source>
        <dbReference type="Proteomes" id="UP000637383"/>
    </source>
</evidence>
<evidence type="ECO:0000259" key="1">
    <source>
        <dbReference type="Pfam" id="PF04760"/>
    </source>
</evidence>
<comment type="caution">
    <text evidence="2">The sequence shown here is derived from an EMBL/GenBank/DDBJ whole genome shotgun (WGS) entry which is preliminary data.</text>
</comment>
<keyword evidence="3" id="KW-1185">Reference proteome</keyword>
<dbReference type="Proteomes" id="UP000637383">
    <property type="component" value="Unassembled WGS sequence"/>
</dbReference>
<organism evidence="2 3">
    <name type="scientific">Nostoc paludosum FACHB-159</name>
    <dbReference type="NCBI Taxonomy" id="2692908"/>
    <lineage>
        <taxon>Bacteria</taxon>
        <taxon>Bacillati</taxon>
        <taxon>Cyanobacteriota</taxon>
        <taxon>Cyanophyceae</taxon>
        <taxon>Nostocales</taxon>
        <taxon>Nostocaceae</taxon>
        <taxon>Nostoc</taxon>
    </lineage>
</organism>
<dbReference type="Pfam" id="PF04760">
    <property type="entry name" value="IF2_N"/>
    <property type="match status" value="1"/>
</dbReference>
<dbReference type="EMBL" id="JACJTU010000003">
    <property type="protein sequence ID" value="MBD2733062.1"/>
    <property type="molecule type" value="Genomic_DNA"/>
</dbReference>
<evidence type="ECO:0000313" key="2">
    <source>
        <dbReference type="EMBL" id="MBD2733062.1"/>
    </source>
</evidence>
<reference evidence="2 3" key="1">
    <citation type="journal article" date="2020" name="ISME J.">
        <title>Comparative genomics reveals insights into cyanobacterial evolution and habitat adaptation.</title>
        <authorList>
            <person name="Chen M.Y."/>
            <person name="Teng W.K."/>
            <person name="Zhao L."/>
            <person name="Hu C.X."/>
            <person name="Zhou Y.K."/>
            <person name="Han B.P."/>
            <person name="Song L.R."/>
            <person name="Shu W.S."/>
        </authorList>
    </citation>
    <scope>NUCLEOTIDE SEQUENCE [LARGE SCALE GENOMIC DNA]</scope>
    <source>
        <strain evidence="2 3">FACHB-159</strain>
    </source>
</reference>
<protein>
    <submittedName>
        <fullName evidence="2">Translation initiation factor IF-2 N-terminal domain-containing protein</fullName>
    </submittedName>
</protein>
<accession>A0ABR8K4A5</accession>
<dbReference type="GO" id="GO:0003743">
    <property type="term" value="F:translation initiation factor activity"/>
    <property type="evidence" value="ECO:0007669"/>
    <property type="project" value="UniProtKB-KW"/>
</dbReference>